<dbReference type="SUPFAM" id="SSF56496">
    <property type="entry name" value="Fibrinogen C-terminal domain-like"/>
    <property type="match status" value="1"/>
</dbReference>
<evidence type="ECO:0000313" key="8">
    <source>
        <dbReference type="Proteomes" id="UP000288758"/>
    </source>
</evidence>
<feature type="chain" id="PRO_5019195342" description="Fibrinogen C-terminal domain-containing protein" evidence="5">
    <location>
        <begin position="27"/>
        <end position="263"/>
    </location>
</feature>
<dbReference type="PROSITE" id="PS51406">
    <property type="entry name" value="FIBRINOGEN_C_2"/>
    <property type="match status" value="1"/>
</dbReference>
<dbReference type="GO" id="GO:0070492">
    <property type="term" value="F:oligosaccharide binding"/>
    <property type="evidence" value="ECO:0007669"/>
    <property type="project" value="TreeGrafter"/>
</dbReference>
<dbReference type="GO" id="GO:0046872">
    <property type="term" value="F:metal ion binding"/>
    <property type="evidence" value="ECO:0007669"/>
    <property type="project" value="UniProtKB-KW"/>
</dbReference>
<sequence>MPSKHFLTACSALALLVALPSTPAMADPGYGDSPDLALRSCQHLYAMGVRRSGVYFLKPDGAQALTTYCDMETQGGGWAMVYNSVLGINTTDFWNIPYGDRLGRRGRPSLDSNFYEGSLYLYRRTEYVDAVKYMDVIEDLRGKTVILFTAQVGGFATSTMRFQGPQLLSGQPEIYREQFATGWAAPDHDGDIHSTTECSSYFANVTQHYGACWVYNLGADAGNEPEDGRVGPHLNSTVASALGLATDGTTYTRVRRITRFVRW</sequence>
<keyword evidence="3" id="KW-0106">Calcium</keyword>
<evidence type="ECO:0000256" key="4">
    <source>
        <dbReference type="ARBA" id="ARBA00023157"/>
    </source>
</evidence>
<evidence type="ECO:0000259" key="6">
    <source>
        <dbReference type="PROSITE" id="PS51406"/>
    </source>
</evidence>
<gene>
    <name evidence="7" type="ORF">EJ065_5691</name>
</gene>
<dbReference type="RefSeq" id="WP_164933340.1">
    <property type="nucleotide sequence ID" value="NZ_CP034669.1"/>
</dbReference>
<dbReference type="AlphaFoldDB" id="A0A410RZ43"/>
<dbReference type="PANTHER" id="PTHR16146:SF46">
    <property type="entry name" value="INTELECTIN-1A-RELATED"/>
    <property type="match status" value="1"/>
</dbReference>
<dbReference type="Pfam" id="PF00147">
    <property type="entry name" value="Fibrinogen_C"/>
    <property type="match status" value="1"/>
</dbReference>
<dbReference type="EMBL" id="CP034669">
    <property type="protein sequence ID" value="QAT87224.1"/>
    <property type="molecule type" value="Genomic_DNA"/>
</dbReference>
<evidence type="ECO:0000313" key="7">
    <source>
        <dbReference type="EMBL" id="QAT87224.1"/>
    </source>
</evidence>
<dbReference type="GO" id="GO:0005615">
    <property type="term" value="C:extracellular space"/>
    <property type="evidence" value="ECO:0007669"/>
    <property type="project" value="TreeGrafter"/>
</dbReference>
<evidence type="ECO:0000256" key="1">
    <source>
        <dbReference type="ARBA" id="ARBA00022723"/>
    </source>
</evidence>
<protein>
    <recommendedName>
        <fullName evidence="6">Fibrinogen C-terminal domain-containing protein</fullName>
    </recommendedName>
</protein>
<organism evidence="7 8">
    <name type="scientific">Corallococcus coralloides</name>
    <name type="common">Myxococcus coralloides</name>
    <dbReference type="NCBI Taxonomy" id="184914"/>
    <lineage>
        <taxon>Bacteria</taxon>
        <taxon>Pseudomonadati</taxon>
        <taxon>Myxococcota</taxon>
        <taxon>Myxococcia</taxon>
        <taxon>Myxococcales</taxon>
        <taxon>Cystobacterineae</taxon>
        <taxon>Myxococcaceae</taxon>
        <taxon>Corallococcus</taxon>
    </lineage>
</organism>
<reference evidence="7 8" key="1">
    <citation type="submission" date="2018-12" db="EMBL/GenBank/DDBJ databases">
        <title>Complete Genome Sequence of the Corallopyronin A producing Myxobacterium Corallococcus coralloides B035.</title>
        <authorList>
            <person name="Bouhired S.M."/>
            <person name="Rupp O."/>
            <person name="Blom J."/>
            <person name="Schaeberle T.F."/>
            <person name="Kehraus S."/>
            <person name="Schiefer A."/>
            <person name="Pfarr K."/>
            <person name="Goesmann A."/>
            <person name="Hoerauf A."/>
            <person name="Koenig G.M."/>
        </authorList>
    </citation>
    <scope>NUCLEOTIDE SEQUENCE [LARGE SCALE GENOMIC DNA]</scope>
    <source>
        <strain evidence="7 8">B035</strain>
    </source>
</reference>
<dbReference type="InterPro" id="IPR036056">
    <property type="entry name" value="Fibrinogen-like_C"/>
</dbReference>
<evidence type="ECO:0000256" key="5">
    <source>
        <dbReference type="SAM" id="SignalP"/>
    </source>
</evidence>
<dbReference type="PANTHER" id="PTHR16146">
    <property type="entry name" value="INTELECTIN"/>
    <property type="match status" value="1"/>
</dbReference>
<name>A0A410RZ43_CORCK</name>
<keyword evidence="4" id="KW-1015">Disulfide bond</keyword>
<feature type="signal peptide" evidence="5">
    <location>
        <begin position="1"/>
        <end position="26"/>
    </location>
</feature>
<dbReference type="Proteomes" id="UP000288758">
    <property type="component" value="Chromosome"/>
</dbReference>
<keyword evidence="2" id="KW-0430">Lectin</keyword>
<accession>A0A410RZ43</accession>
<dbReference type="InterPro" id="IPR014716">
    <property type="entry name" value="Fibrinogen_a/b/g_C_1"/>
</dbReference>
<feature type="domain" description="Fibrinogen C-terminal" evidence="6">
    <location>
        <begin position="32"/>
        <end position="81"/>
    </location>
</feature>
<dbReference type="NCBIfam" id="NF040941">
    <property type="entry name" value="GGGWT_bact"/>
    <property type="match status" value="1"/>
</dbReference>
<keyword evidence="1" id="KW-0479">Metal-binding</keyword>
<dbReference type="InterPro" id="IPR002181">
    <property type="entry name" value="Fibrinogen_a/b/g_C_dom"/>
</dbReference>
<proteinExistence type="predicted"/>
<keyword evidence="5" id="KW-0732">Signal</keyword>
<dbReference type="Gene3D" id="3.90.215.10">
    <property type="entry name" value="Gamma Fibrinogen, chain A, domain 1"/>
    <property type="match status" value="1"/>
</dbReference>
<evidence type="ECO:0000256" key="3">
    <source>
        <dbReference type="ARBA" id="ARBA00022837"/>
    </source>
</evidence>
<evidence type="ECO:0000256" key="2">
    <source>
        <dbReference type="ARBA" id="ARBA00022734"/>
    </source>
</evidence>